<accession>A0ACC2CHZ0</accession>
<evidence type="ECO:0000313" key="1">
    <source>
        <dbReference type="EMBL" id="KAJ7541663.1"/>
    </source>
</evidence>
<gene>
    <name evidence="1" type="ORF">O6H91_10G069700</name>
</gene>
<proteinExistence type="predicted"/>
<comment type="caution">
    <text evidence="1">The sequence shown here is derived from an EMBL/GenBank/DDBJ whole genome shotgun (WGS) entry which is preliminary data.</text>
</comment>
<evidence type="ECO:0000313" key="2">
    <source>
        <dbReference type="Proteomes" id="UP001162992"/>
    </source>
</evidence>
<reference evidence="2" key="1">
    <citation type="journal article" date="2024" name="Proc. Natl. Acad. Sci. U.S.A.">
        <title>Extraordinary preservation of gene collinearity over three hundred million years revealed in homosporous lycophytes.</title>
        <authorList>
            <person name="Li C."/>
            <person name="Wickell D."/>
            <person name="Kuo L.Y."/>
            <person name="Chen X."/>
            <person name="Nie B."/>
            <person name="Liao X."/>
            <person name="Peng D."/>
            <person name="Ji J."/>
            <person name="Jenkins J."/>
            <person name="Williams M."/>
            <person name="Shu S."/>
            <person name="Plott C."/>
            <person name="Barry K."/>
            <person name="Rajasekar S."/>
            <person name="Grimwood J."/>
            <person name="Han X."/>
            <person name="Sun S."/>
            <person name="Hou Z."/>
            <person name="He W."/>
            <person name="Dai G."/>
            <person name="Sun C."/>
            <person name="Schmutz J."/>
            <person name="Leebens-Mack J.H."/>
            <person name="Li F.W."/>
            <person name="Wang L."/>
        </authorList>
    </citation>
    <scope>NUCLEOTIDE SEQUENCE [LARGE SCALE GENOMIC DNA]</scope>
    <source>
        <strain evidence="2">cv. PW_Plant_1</strain>
    </source>
</reference>
<dbReference type="Proteomes" id="UP001162992">
    <property type="component" value="Chromosome 10"/>
</dbReference>
<protein>
    <submittedName>
        <fullName evidence="1">Uncharacterized protein</fullName>
    </submittedName>
</protein>
<organism evidence="1 2">
    <name type="scientific">Diphasiastrum complanatum</name>
    <name type="common">Issler's clubmoss</name>
    <name type="synonym">Lycopodium complanatum</name>
    <dbReference type="NCBI Taxonomy" id="34168"/>
    <lineage>
        <taxon>Eukaryota</taxon>
        <taxon>Viridiplantae</taxon>
        <taxon>Streptophyta</taxon>
        <taxon>Embryophyta</taxon>
        <taxon>Tracheophyta</taxon>
        <taxon>Lycopodiopsida</taxon>
        <taxon>Lycopodiales</taxon>
        <taxon>Lycopodiaceae</taxon>
        <taxon>Lycopodioideae</taxon>
        <taxon>Diphasiastrum</taxon>
    </lineage>
</organism>
<dbReference type="EMBL" id="CM055101">
    <property type="protein sequence ID" value="KAJ7541663.1"/>
    <property type="molecule type" value="Genomic_DNA"/>
</dbReference>
<keyword evidence="2" id="KW-1185">Reference proteome</keyword>
<name>A0ACC2CHZ0_DIPCM</name>
<sequence length="330" mass="36128">MGFTCQRFKHVQDPGNFSTLEQFDIHSTLQAMGEKGLEDGVLFRRMEGMPDLDKKHMTHWIFQEGCDKAETSPLNTLFPCGILEKPILIIHENGKIDDHVAWPLIGSRQVTVDGADFASYGVGSFSSDVSADSHDINGSAHPKTRNGLNLNPVHLEPPSLISTSVTSGISCAAQNLNSRIVEQAVNFSQYNRVHMEPCNLGRLVNLHLGIDSALQSETSLKNFTMGDSTSPGILTPAATSRAARKNRMARQRRFITKHYTGLKVPSASSVSSSSLLSTGAYKNMSMDMKTESLGKSSLHEGKIGLTYYCCKWSLLHHESSPALVTCGCHF</sequence>